<sequence length="47" mass="4985">MYFDDLSYRLARVTPVPAPAGLLVFGVALAGLTLAARGRRDAPPRTA</sequence>
<evidence type="ECO:0000256" key="1">
    <source>
        <dbReference type="SAM" id="Phobius"/>
    </source>
</evidence>
<gene>
    <name evidence="2" type="ORF">KO353_07525</name>
</gene>
<proteinExistence type="predicted"/>
<dbReference type="AlphaFoldDB" id="A0A975U449"/>
<protein>
    <recommendedName>
        <fullName evidence="4">PEP-CTERM protein-sorting domain-containing protein</fullName>
    </recommendedName>
</protein>
<dbReference type="Proteomes" id="UP000694001">
    <property type="component" value="Chromosome"/>
</dbReference>
<dbReference type="EMBL" id="CP076448">
    <property type="protein sequence ID" value="QXM26030.1"/>
    <property type="molecule type" value="Genomic_DNA"/>
</dbReference>
<accession>A0A975U449</accession>
<keyword evidence="3" id="KW-1185">Reference proteome</keyword>
<feature type="transmembrane region" description="Helical" evidence="1">
    <location>
        <begin position="16"/>
        <end position="36"/>
    </location>
</feature>
<evidence type="ECO:0000313" key="3">
    <source>
        <dbReference type="Proteomes" id="UP000694001"/>
    </source>
</evidence>
<keyword evidence="1" id="KW-1133">Transmembrane helix</keyword>
<name>A0A975U449_9PROT</name>
<organism evidence="2 3">
    <name type="scientific">Elioraea tepida</name>
    <dbReference type="NCBI Taxonomy" id="2843330"/>
    <lineage>
        <taxon>Bacteria</taxon>
        <taxon>Pseudomonadati</taxon>
        <taxon>Pseudomonadota</taxon>
        <taxon>Alphaproteobacteria</taxon>
        <taxon>Acetobacterales</taxon>
        <taxon>Elioraeaceae</taxon>
        <taxon>Elioraea</taxon>
    </lineage>
</organism>
<dbReference type="KEGG" id="elio:KO353_07525"/>
<dbReference type="RefSeq" id="WP_218287081.1">
    <property type="nucleotide sequence ID" value="NZ_CP076448.1"/>
</dbReference>
<evidence type="ECO:0008006" key="4">
    <source>
        <dbReference type="Google" id="ProtNLM"/>
    </source>
</evidence>
<keyword evidence="1" id="KW-0812">Transmembrane</keyword>
<keyword evidence="1" id="KW-0472">Membrane</keyword>
<evidence type="ECO:0000313" key="2">
    <source>
        <dbReference type="EMBL" id="QXM26030.1"/>
    </source>
</evidence>
<reference evidence="2" key="1">
    <citation type="submission" date="2021-06" db="EMBL/GenBank/DDBJ databases">
        <title>Elioraea tepida, sp. nov., a moderately thermophilic aerobic anoxygenic phototrophic bacterium isolated from an alkaline siliceous hot spring mat community in Yellowstone National Park, WY, USA.</title>
        <authorList>
            <person name="Saini M.K."/>
            <person name="Yoshida S."/>
            <person name="Sebastian A."/>
            <person name="Hirose S."/>
            <person name="Hara E."/>
            <person name="Tamaki H."/>
            <person name="Soulier N.T."/>
            <person name="Albert I."/>
            <person name="Hanada S."/>
            <person name="Bryant D.A."/>
            <person name="Tank M."/>
        </authorList>
    </citation>
    <scope>NUCLEOTIDE SEQUENCE</scope>
    <source>
        <strain evidence="2">MS-P2</strain>
    </source>
</reference>